<evidence type="ECO:0000313" key="1">
    <source>
        <dbReference type="EMBL" id="PON94509.1"/>
    </source>
</evidence>
<name>A0A2P5F9P3_TREOI</name>
<sequence>MGAKRTRVTGGVIEEKLLRECQCVSRSGLVGILVATRLAGKIRAFSLWEALLITLHNTDDTCLNTVPRAIHSWSTQQIEN</sequence>
<dbReference type="AlphaFoldDB" id="A0A2P5F9P3"/>
<proteinExistence type="predicted"/>
<accession>A0A2P5F9P3</accession>
<dbReference type="EMBL" id="JXTC01000051">
    <property type="protein sequence ID" value="PON94509.1"/>
    <property type="molecule type" value="Genomic_DNA"/>
</dbReference>
<reference evidence="2" key="1">
    <citation type="submission" date="2016-06" db="EMBL/GenBank/DDBJ databases">
        <title>Parallel loss of symbiosis genes in relatives of nitrogen-fixing non-legume Parasponia.</title>
        <authorList>
            <person name="Van Velzen R."/>
            <person name="Holmer R."/>
            <person name="Bu F."/>
            <person name="Rutten L."/>
            <person name="Van Zeijl A."/>
            <person name="Liu W."/>
            <person name="Santuari L."/>
            <person name="Cao Q."/>
            <person name="Sharma T."/>
            <person name="Shen D."/>
            <person name="Roswanjaya Y."/>
            <person name="Wardhani T."/>
            <person name="Kalhor M.S."/>
            <person name="Jansen J."/>
            <person name="Van den Hoogen J."/>
            <person name="Gungor B."/>
            <person name="Hartog M."/>
            <person name="Hontelez J."/>
            <person name="Verver J."/>
            <person name="Yang W.-C."/>
            <person name="Schijlen E."/>
            <person name="Repin R."/>
            <person name="Schilthuizen M."/>
            <person name="Schranz E."/>
            <person name="Heidstra R."/>
            <person name="Miyata K."/>
            <person name="Fedorova E."/>
            <person name="Kohlen W."/>
            <person name="Bisseling T."/>
            <person name="Smit S."/>
            <person name="Geurts R."/>
        </authorList>
    </citation>
    <scope>NUCLEOTIDE SEQUENCE [LARGE SCALE GENOMIC DNA]</scope>
    <source>
        <strain evidence="2">cv. RG33-2</strain>
    </source>
</reference>
<gene>
    <name evidence="1" type="ORF">TorRG33x02_097560</name>
</gene>
<protein>
    <submittedName>
        <fullName evidence="1">Uncharacterized protein</fullName>
    </submittedName>
</protein>
<keyword evidence="2" id="KW-1185">Reference proteome</keyword>
<organism evidence="1 2">
    <name type="scientific">Trema orientale</name>
    <name type="common">Charcoal tree</name>
    <name type="synonym">Celtis orientalis</name>
    <dbReference type="NCBI Taxonomy" id="63057"/>
    <lineage>
        <taxon>Eukaryota</taxon>
        <taxon>Viridiplantae</taxon>
        <taxon>Streptophyta</taxon>
        <taxon>Embryophyta</taxon>
        <taxon>Tracheophyta</taxon>
        <taxon>Spermatophyta</taxon>
        <taxon>Magnoliopsida</taxon>
        <taxon>eudicotyledons</taxon>
        <taxon>Gunneridae</taxon>
        <taxon>Pentapetalae</taxon>
        <taxon>rosids</taxon>
        <taxon>fabids</taxon>
        <taxon>Rosales</taxon>
        <taxon>Cannabaceae</taxon>
        <taxon>Trema</taxon>
    </lineage>
</organism>
<comment type="caution">
    <text evidence="1">The sequence shown here is derived from an EMBL/GenBank/DDBJ whole genome shotgun (WGS) entry which is preliminary data.</text>
</comment>
<dbReference type="InParanoid" id="A0A2P5F9P3"/>
<evidence type="ECO:0000313" key="2">
    <source>
        <dbReference type="Proteomes" id="UP000237000"/>
    </source>
</evidence>
<dbReference type="Proteomes" id="UP000237000">
    <property type="component" value="Unassembled WGS sequence"/>
</dbReference>
<dbReference type="OrthoDB" id="10372736at2759"/>